<evidence type="ECO:0000313" key="2">
    <source>
        <dbReference type="EMBL" id="KAK3290945.1"/>
    </source>
</evidence>
<accession>A0AAE0LN29</accession>
<comment type="caution">
    <text evidence="2">The sequence shown here is derived from an EMBL/GenBank/DDBJ whole genome shotgun (WGS) entry which is preliminary data.</text>
</comment>
<sequence>MATVASTSSAKTSVSAKWADLVTKGKEVKTTARSQQGKNVKTTARSYEQIQRFILLTNILNKAGLSVNEVRECLKKYVNFLTPDDLMELATHLPGLESIDGMDLPYVTAIASLSMGKMTAETVIETAVRAKLRFVDKPALAYGEKGWLRHLLHALAQDSSRQHGVQAEAWFGKPDCALWLAFMARFRVLLSEEEWCVYLSPSVRDAYRDGWLGVFDLERSARRSAPAPSSGPVTPAWSGLLKANPRIQNPPARVQPPAAVITTPFLTTKFFSLQMQSPLYLSLVKKVPASVRQRSNELRHQLRLPQMAYKPQKGGISARGRRGNQAEQRTAGDRDSEASGEVGKPVDETEEGWTVVKNRKQKAASR</sequence>
<proteinExistence type="predicted"/>
<dbReference type="Proteomes" id="UP001278766">
    <property type="component" value="Unassembled WGS sequence"/>
</dbReference>
<protein>
    <submittedName>
        <fullName evidence="2">Uncharacterized protein</fullName>
    </submittedName>
</protein>
<evidence type="ECO:0000313" key="3">
    <source>
        <dbReference type="Proteomes" id="UP001278766"/>
    </source>
</evidence>
<dbReference type="EMBL" id="JAUEPN010000011">
    <property type="protein sequence ID" value="KAK3290945.1"/>
    <property type="molecule type" value="Genomic_DNA"/>
</dbReference>
<feature type="compositionally biased region" description="Basic residues" evidence="1">
    <location>
        <begin position="357"/>
        <end position="366"/>
    </location>
</feature>
<name>A0AAE0LN29_9PEZI</name>
<organism evidence="2 3">
    <name type="scientific">Chaetomium fimeti</name>
    <dbReference type="NCBI Taxonomy" id="1854472"/>
    <lineage>
        <taxon>Eukaryota</taxon>
        <taxon>Fungi</taxon>
        <taxon>Dikarya</taxon>
        <taxon>Ascomycota</taxon>
        <taxon>Pezizomycotina</taxon>
        <taxon>Sordariomycetes</taxon>
        <taxon>Sordariomycetidae</taxon>
        <taxon>Sordariales</taxon>
        <taxon>Chaetomiaceae</taxon>
        <taxon>Chaetomium</taxon>
    </lineage>
</organism>
<dbReference type="AlphaFoldDB" id="A0AAE0LN29"/>
<dbReference type="GeneID" id="87845289"/>
<keyword evidence="3" id="KW-1185">Reference proteome</keyword>
<evidence type="ECO:0000256" key="1">
    <source>
        <dbReference type="SAM" id="MobiDB-lite"/>
    </source>
</evidence>
<reference evidence="2" key="2">
    <citation type="submission" date="2023-06" db="EMBL/GenBank/DDBJ databases">
        <authorList>
            <consortium name="Lawrence Berkeley National Laboratory"/>
            <person name="Haridas S."/>
            <person name="Hensen N."/>
            <person name="Bonometti L."/>
            <person name="Westerberg I."/>
            <person name="Brannstrom I.O."/>
            <person name="Guillou S."/>
            <person name="Cros-Aarteil S."/>
            <person name="Calhoun S."/>
            <person name="Kuo A."/>
            <person name="Mondo S."/>
            <person name="Pangilinan J."/>
            <person name="Riley R."/>
            <person name="Labutti K."/>
            <person name="Andreopoulos B."/>
            <person name="Lipzen A."/>
            <person name="Chen C."/>
            <person name="Yanf M."/>
            <person name="Daum C."/>
            <person name="Ng V."/>
            <person name="Clum A."/>
            <person name="Steindorff A."/>
            <person name="Ohm R."/>
            <person name="Martin F."/>
            <person name="Silar P."/>
            <person name="Natvig D."/>
            <person name="Lalanne C."/>
            <person name="Gautier V."/>
            <person name="Ament-Velasquez S.L."/>
            <person name="Kruys A."/>
            <person name="Hutchinson M.I."/>
            <person name="Powell A.J."/>
            <person name="Barry K."/>
            <person name="Miller A.N."/>
            <person name="Grigoriev I.V."/>
            <person name="Debuchy R."/>
            <person name="Gladieux P."/>
            <person name="Thoren M.H."/>
            <person name="Johannesson H."/>
        </authorList>
    </citation>
    <scope>NUCLEOTIDE SEQUENCE</scope>
    <source>
        <strain evidence="2">CBS 168.71</strain>
    </source>
</reference>
<gene>
    <name evidence="2" type="ORF">B0H64DRAFT_49935</name>
</gene>
<dbReference type="RefSeq" id="XP_062654459.1">
    <property type="nucleotide sequence ID" value="XM_062808341.1"/>
</dbReference>
<feature type="region of interest" description="Disordered" evidence="1">
    <location>
        <begin position="308"/>
        <end position="366"/>
    </location>
</feature>
<reference evidence="2" key="1">
    <citation type="journal article" date="2023" name="Mol. Phylogenet. Evol.">
        <title>Genome-scale phylogeny and comparative genomics of the fungal order Sordariales.</title>
        <authorList>
            <person name="Hensen N."/>
            <person name="Bonometti L."/>
            <person name="Westerberg I."/>
            <person name="Brannstrom I.O."/>
            <person name="Guillou S."/>
            <person name="Cros-Aarteil S."/>
            <person name="Calhoun S."/>
            <person name="Haridas S."/>
            <person name="Kuo A."/>
            <person name="Mondo S."/>
            <person name="Pangilinan J."/>
            <person name="Riley R."/>
            <person name="LaButti K."/>
            <person name="Andreopoulos B."/>
            <person name="Lipzen A."/>
            <person name="Chen C."/>
            <person name="Yan M."/>
            <person name="Daum C."/>
            <person name="Ng V."/>
            <person name="Clum A."/>
            <person name="Steindorff A."/>
            <person name="Ohm R.A."/>
            <person name="Martin F."/>
            <person name="Silar P."/>
            <person name="Natvig D.O."/>
            <person name="Lalanne C."/>
            <person name="Gautier V."/>
            <person name="Ament-Velasquez S.L."/>
            <person name="Kruys A."/>
            <person name="Hutchinson M.I."/>
            <person name="Powell A.J."/>
            <person name="Barry K."/>
            <person name="Miller A.N."/>
            <person name="Grigoriev I.V."/>
            <person name="Debuchy R."/>
            <person name="Gladieux P."/>
            <person name="Hiltunen Thoren M."/>
            <person name="Johannesson H."/>
        </authorList>
    </citation>
    <scope>NUCLEOTIDE SEQUENCE</scope>
    <source>
        <strain evidence="2">CBS 168.71</strain>
    </source>
</reference>